<evidence type="ECO:0000256" key="1">
    <source>
        <dbReference type="SAM" id="MobiDB-lite"/>
    </source>
</evidence>
<dbReference type="Proteomes" id="UP000245956">
    <property type="component" value="Unassembled WGS sequence"/>
</dbReference>
<comment type="caution">
    <text evidence="2">The sequence shown here is derived from an EMBL/GenBank/DDBJ whole genome shotgun (WGS) entry which is preliminary data.</text>
</comment>
<protein>
    <submittedName>
        <fullName evidence="2">Uncharacterized protein</fullName>
    </submittedName>
</protein>
<evidence type="ECO:0000313" key="3">
    <source>
        <dbReference type="Proteomes" id="UP000245956"/>
    </source>
</evidence>
<evidence type="ECO:0000313" key="2">
    <source>
        <dbReference type="EMBL" id="PWI73868.1"/>
    </source>
</evidence>
<proteinExistence type="predicted"/>
<organism evidence="2 3">
    <name type="scientific">Purpureocillium lilacinum</name>
    <name type="common">Paecilomyces lilacinus</name>
    <dbReference type="NCBI Taxonomy" id="33203"/>
    <lineage>
        <taxon>Eukaryota</taxon>
        <taxon>Fungi</taxon>
        <taxon>Dikarya</taxon>
        <taxon>Ascomycota</taxon>
        <taxon>Pezizomycotina</taxon>
        <taxon>Sordariomycetes</taxon>
        <taxon>Hypocreomycetidae</taxon>
        <taxon>Hypocreales</taxon>
        <taxon>Ophiocordycipitaceae</taxon>
        <taxon>Purpureocillium</taxon>
    </lineage>
</organism>
<name>A0A2U3EH92_PURLI</name>
<gene>
    <name evidence="2" type="ORF">PCL_09144</name>
</gene>
<feature type="compositionally biased region" description="Low complexity" evidence="1">
    <location>
        <begin position="98"/>
        <end position="112"/>
    </location>
</feature>
<feature type="region of interest" description="Disordered" evidence="1">
    <location>
        <begin position="58"/>
        <end position="112"/>
    </location>
</feature>
<reference evidence="2 3" key="1">
    <citation type="journal article" date="2016" name="Front. Microbiol.">
        <title>Genome and transcriptome sequences reveal the specific parasitism of the nematophagous Purpureocillium lilacinum 36-1.</title>
        <authorList>
            <person name="Xie J."/>
            <person name="Li S."/>
            <person name="Mo C."/>
            <person name="Xiao X."/>
            <person name="Peng D."/>
            <person name="Wang G."/>
            <person name="Xiao Y."/>
        </authorList>
    </citation>
    <scope>NUCLEOTIDE SEQUENCE [LARGE SCALE GENOMIC DNA]</scope>
    <source>
        <strain evidence="2 3">36-1</strain>
    </source>
</reference>
<dbReference type="AlphaFoldDB" id="A0A2U3EH92"/>
<sequence>MMQANEQETFLGLVAVSKEDHTTYTIIAGRTLRRHGHGLGPPTAPNDAPRADLSAASCLDASPVPPQPPSLASPKRQVDREKQAGQASHHDSAVQTVGSSRPPASSSGPSSWPRFPASAVASFAHANRRAPGPCLISRARMAMTVPAAQQGHKGTKDTAKQHVGHLFFFFIVARLRQPVPSACVPGVSALYGPSPPSPMLLSTSRYSSRFRADPSLREVLCHRPARVCTPLARLSHSASRLISLLQIDARLPIDRVHLQRASIVAGLSCATPLAAFVYSRPGAEDGS</sequence>
<feature type="compositionally biased region" description="Basic and acidic residues" evidence="1">
    <location>
        <begin position="76"/>
        <end position="92"/>
    </location>
</feature>
<dbReference type="EMBL" id="LCWV01000004">
    <property type="protein sequence ID" value="PWI73868.1"/>
    <property type="molecule type" value="Genomic_DNA"/>
</dbReference>
<accession>A0A2U3EH92</accession>